<dbReference type="InterPro" id="IPR005046">
    <property type="entry name" value="DUF285"/>
</dbReference>
<dbReference type="KEGG" id="mal:MAGa3770"/>
<dbReference type="RefSeq" id="WP_013022000.1">
    <property type="nucleotide sequence ID" value="NC_013948.1"/>
</dbReference>
<dbReference type="Proteomes" id="UP000006902">
    <property type="component" value="Chromosome"/>
</dbReference>
<dbReference type="EMBL" id="FP671138">
    <property type="protein sequence ID" value="CBH40590.1"/>
    <property type="molecule type" value="Genomic_DNA"/>
</dbReference>
<protein>
    <recommendedName>
        <fullName evidence="4">BspA family leucine-rich repeat surface protein</fullName>
    </recommendedName>
</protein>
<dbReference type="AlphaFoldDB" id="D3VQJ5"/>
<dbReference type="eggNOG" id="COG3291">
    <property type="taxonomic scope" value="Bacteria"/>
</dbReference>
<evidence type="ECO:0008006" key="4">
    <source>
        <dbReference type="Google" id="ProtNLM"/>
    </source>
</evidence>
<keyword evidence="1" id="KW-0175">Coiled coil</keyword>
<accession>D3VQJ5</accession>
<dbReference type="Pfam" id="PF03382">
    <property type="entry name" value="DUF285"/>
    <property type="match status" value="2"/>
</dbReference>
<feature type="coiled-coil region" evidence="1">
    <location>
        <begin position="7"/>
        <end position="41"/>
    </location>
</feature>
<name>D3VQJ5_MYCAA</name>
<evidence type="ECO:0000313" key="2">
    <source>
        <dbReference type="EMBL" id="CBH40590.1"/>
    </source>
</evidence>
<dbReference type="NCBIfam" id="TIGR02167">
    <property type="entry name" value="Liste_lipo_26"/>
    <property type="match status" value="4"/>
</dbReference>
<reference evidence="3" key="1">
    <citation type="journal article" date="2010" name="BMC Genomics">
        <title>Comparative genomic and proteomic analyses of two Mycoplasma agalactiae strains: clues to the macro- and micro-events that are shaping mycoplasma diversity.</title>
        <authorList>
            <person name="Nouvel L.X."/>
            <person name="Sirand-Pugnet P."/>
            <person name="Marenda M.S."/>
            <person name="Sagne E."/>
            <person name="Barbe V."/>
            <person name="Mangenot S."/>
            <person name="Schenowitz C."/>
            <person name="Jacob D."/>
            <person name="Barre A."/>
            <person name="Claverol S."/>
            <person name="Blanchard A."/>
            <person name="Citti C."/>
        </authorList>
    </citation>
    <scope>NUCLEOTIDE SEQUENCE [LARGE SCALE GENOMIC DNA]</scope>
    <source>
        <strain evidence="3">5632</strain>
    </source>
</reference>
<sequence>MSVLEISNIILNEIKEIEKKNNELNAKINSQQKNNNFYAAKLSKIEEHKDKLVKDEKRYKLAEAYRYKAKLKELPTKTNNKVHTEIENKLNNVSNLVSKSQLMSLQNLNNLLLEKQNILDELSYKTVKFDNEWELIREKLTSYWGYAVEPKYNENKTELKVIGWFVNKDFDIQIEQISQNVNKVPTLPGYINSLKNAFKDNLSDNIIGIENWDTKNVTDMSGVFWGAKNFNGNISKWDTSNVETMSSMFNDASKFDRNLSDWKTSNVTNMQSMFTDAKAFNNANKSLNWDVSKVKDMKFMFFGARKFNQDISNWNVKSVENHNHFSTNSGFANEENKLAPKFIN</sequence>
<evidence type="ECO:0000313" key="3">
    <source>
        <dbReference type="Proteomes" id="UP000006902"/>
    </source>
</evidence>
<organism evidence="2 3">
    <name type="scientific">Mycoplasmopsis agalactiae</name>
    <name type="common">Mycoplasma agalactiae</name>
    <dbReference type="NCBI Taxonomy" id="2110"/>
    <lineage>
        <taxon>Bacteria</taxon>
        <taxon>Bacillati</taxon>
        <taxon>Mycoplasmatota</taxon>
        <taxon>Mycoplasmoidales</taxon>
        <taxon>Metamycoplasmataceae</taxon>
        <taxon>Mycoplasmopsis</taxon>
    </lineage>
</organism>
<dbReference type="InterPro" id="IPR011889">
    <property type="entry name" value="Liste_lipo_26"/>
</dbReference>
<proteinExistence type="predicted"/>
<gene>
    <name evidence="2" type="ordered locus">MAGa3770</name>
</gene>
<evidence type="ECO:0000256" key="1">
    <source>
        <dbReference type="SAM" id="Coils"/>
    </source>
</evidence>